<evidence type="ECO:0008006" key="4">
    <source>
        <dbReference type="Google" id="ProtNLM"/>
    </source>
</evidence>
<organism evidence="2 3">
    <name type="scientific">Polyplax serrata</name>
    <name type="common">Common mouse louse</name>
    <dbReference type="NCBI Taxonomy" id="468196"/>
    <lineage>
        <taxon>Eukaryota</taxon>
        <taxon>Metazoa</taxon>
        <taxon>Ecdysozoa</taxon>
        <taxon>Arthropoda</taxon>
        <taxon>Hexapoda</taxon>
        <taxon>Insecta</taxon>
        <taxon>Pterygota</taxon>
        <taxon>Neoptera</taxon>
        <taxon>Paraneoptera</taxon>
        <taxon>Psocodea</taxon>
        <taxon>Troctomorpha</taxon>
        <taxon>Phthiraptera</taxon>
        <taxon>Anoplura</taxon>
        <taxon>Polyplacidae</taxon>
        <taxon>Polyplax</taxon>
    </lineage>
</organism>
<comment type="caution">
    <text evidence="2">The sequence shown here is derived from an EMBL/GenBank/DDBJ whole genome shotgun (WGS) entry which is preliminary data.</text>
</comment>
<dbReference type="SUPFAM" id="SSF52833">
    <property type="entry name" value="Thioredoxin-like"/>
    <property type="match status" value="1"/>
</dbReference>
<protein>
    <recommendedName>
        <fullName evidence="4">Thioredoxin domain-containing protein 12</fullName>
    </recommendedName>
</protein>
<sequence length="135" mass="14975">MMKCETSLSAGIKKISETKRPGMVIIHKSTCGACTTLKSKLLASREIDHLSNSFVVISLMDDSAPREPKYYPDGKYVPRILFLDPSGQLMKEVINIGGNSQYKYYYSNTTSLINSMQRVLKACSGEQSNRPTGSK</sequence>
<dbReference type="Gene3D" id="3.40.30.10">
    <property type="entry name" value="Glutaredoxin"/>
    <property type="match status" value="1"/>
</dbReference>
<evidence type="ECO:0000256" key="1">
    <source>
        <dbReference type="ARBA" id="ARBA00022729"/>
    </source>
</evidence>
<gene>
    <name evidence="2" type="ORF">RUM43_002748</name>
</gene>
<reference evidence="2 3" key="1">
    <citation type="submission" date="2023-10" db="EMBL/GenBank/DDBJ databases">
        <title>Genomes of two closely related lineages of the louse Polyplax serrata with different host specificities.</title>
        <authorList>
            <person name="Martinu J."/>
            <person name="Tarabai H."/>
            <person name="Stefka J."/>
            <person name="Hypsa V."/>
        </authorList>
    </citation>
    <scope>NUCLEOTIDE SEQUENCE [LARGE SCALE GENOMIC DNA]</scope>
    <source>
        <strain evidence="2">HR10_N</strain>
    </source>
</reference>
<keyword evidence="1" id="KW-0732">Signal</keyword>
<dbReference type="InterPro" id="IPR051099">
    <property type="entry name" value="AGR/TXD"/>
</dbReference>
<dbReference type="InterPro" id="IPR036249">
    <property type="entry name" value="Thioredoxin-like_sf"/>
</dbReference>
<name>A0AAN8PGH0_POLSC</name>
<dbReference type="PANTHER" id="PTHR15337">
    <property type="entry name" value="ANTERIOR GRADIENT PROTEIN-RELATED"/>
    <property type="match status" value="1"/>
</dbReference>
<dbReference type="PANTHER" id="PTHR15337:SF11">
    <property type="entry name" value="THIOREDOXIN DOMAIN-CONTAINING PROTEIN"/>
    <property type="match status" value="1"/>
</dbReference>
<dbReference type="GO" id="GO:0005783">
    <property type="term" value="C:endoplasmic reticulum"/>
    <property type="evidence" value="ECO:0007669"/>
    <property type="project" value="TreeGrafter"/>
</dbReference>
<dbReference type="EMBL" id="JAWJWE010000036">
    <property type="protein sequence ID" value="KAK6628931.1"/>
    <property type="molecule type" value="Genomic_DNA"/>
</dbReference>
<dbReference type="AlphaFoldDB" id="A0AAN8PGH0"/>
<dbReference type="Pfam" id="PF13899">
    <property type="entry name" value="Thioredoxin_7"/>
    <property type="match status" value="1"/>
</dbReference>
<accession>A0AAN8PGH0</accession>
<evidence type="ECO:0000313" key="2">
    <source>
        <dbReference type="EMBL" id="KAK6628931.1"/>
    </source>
</evidence>
<evidence type="ECO:0000313" key="3">
    <source>
        <dbReference type="Proteomes" id="UP001372834"/>
    </source>
</evidence>
<proteinExistence type="predicted"/>
<dbReference type="Proteomes" id="UP001372834">
    <property type="component" value="Unassembled WGS sequence"/>
</dbReference>